<evidence type="ECO:0000313" key="2">
    <source>
        <dbReference type="EMBL" id="AZZ55988.1"/>
    </source>
</evidence>
<keyword evidence="1" id="KW-0812">Transmembrane</keyword>
<dbReference type="EMBL" id="CP028130">
    <property type="protein sequence ID" value="AZZ55988.1"/>
    <property type="molecule type" value="Genomic_DNA"/>
</dbReference>
<dbReference type="InterPro" id="IPR042565">
    <property type="entry name" value="T7SS_EssB_C"/>
</dbReference>
<gene>
    <name evidence="2" type="primary">essB</name>
    <name evidence="2" type="ORF">C7V51_08950</name>
</gene>
<dbReference type="InterPro" id="IPR018778">
    <property type="entry name" value="T7SS_EssB"/>
</dbReference>
<keyword evidence="1" id="KW-1133">Transmembrane helix</keyword>
<dbReference type="Gene3D" id="1.10.510.10">
    <property type="entry name" value="Transferase(Phosphotransferase) domain 1"/>
    <property type="match status" value="1"/>
</dbReference>
<keyword evidence="1" id="KW-0472">Membrane</keyword>
<accession>A0AAD1AD04</accession>
<organism evidence="2 3">
    <name type="scientific">Rathayibacter iranicus</name>
    <dbReference type="NCBI Taxonomy" id="59737"/>
    <lineage>
        <taxon>Bacteria</taxon>
        <taxon>Bacillati</taxon>
        <taxon>Actinomycetota</taxon>
        <taxon>Actinomycetes</taxon>
        <taxon>Micrococcales</taxon>
        <taxon>Microbacteriaceae</taxon>
        <taxon>Rathayibacter</taxon>
    </lineage>
</organism>
<proteinExistence type="predicted"/>
<dbReference type="AlphaFoldDB" id="A0AAD1AD04"/>
<name>A0AAD1AD04_9MICO</name>
<reference evidence="2 3" key="1">
    <citation type="submission" date="2018-03" db="EMBL/GenBank/DDBJ databases">
        <title>Bacteriophage NCPPB3778 and a type I-E CRISPR drive the evolution of the US Biological Select Agent, Rathayibacter toxicus.</title>
        <authorList>
            <person name="Davis E.W.II."/>
            <person name="Tabima J.F."/>
            <person name="Weisberg A.J."/>
            <person name="Dantas Lopes L."/>
            <person name="Wiseman M.S."/>
            <person name="Wiseman M.S."/>
            <person name="Pupko T."/>
            <person name="Belcher M.S."/>
            <person name="Sechler A.J."/>
            <person name="Tancos M.A."/>
            <person name="Schroeder B.K."/>
            <person name="Murray T.D."/>
            <person name="Luster D.G."/>
            <person name="Schneider W.L."/>
            <person name="Rogers E."/>
            <person name="Andreote F.D."/>
            <person name="Grunwald N.J."/>
            <person name="Putnam M.L."/>
            <person name="Chang J.H."/>
        </authorList>
    </citation>
    <scope>NUCLEOTIDE SEQUENCE [LARGE SCALE GENOMIC DNA]</scope>
    <source>
        <strain evidence="2 3">NCCPB 2253</strain>
    </source>
</reference>
<dbReference type="Pfam" id="PF10140">
    <property type="entry name" value="YukC"/>
    <property type="match status" value="1"/>
</dbReference>
<evidence type="ECO:0000313" key="3">
    <source>
        <dbReference type="Proteomes" id="UP000283946"/>
    </source>
</evidence>
<dbReference type="Proteomes" id="UP000283946">
    <property type="component" value="Chromosome"/>
</dbReference>
<dbReference type="Gene3D" id="1.25.40.680">
    <property type="entry name" value="Type VII secretion system EssB, C-terminal-like domain"/>
    <property type="match status" value="1"/>
</dbReference>
<evidence type="ECO:0000256" key="1">
    <source>
        <dbReference type="SAM" id="Phobius"/>
    </source>
</evidence>
<sequence>MRIAVEGTALELDHSPDALRVGLEKNGFDGSCLDVIARYVDMHETDTGIALDYALAAGEISFREAIGRARTRLDRLLLAQSLVACVRYRGGLAVPLIHPDNVYLSGGLLRVVHVGLQGMLAPMVFDEARFLASLQAMVLQVFRPKLTFEQLLDGASALRDKFSTEVTHATTTDELFSCIDAQVRAEQADVAATKVSVPKRRYSWYRVLGVLGFVAALVAGAFAWQTASQNRVQAAVVAGQARFLASDYAGTLAELTDFAAPSLPASAKYVLAVSSVNLHDLTATQKQKILNTISEKTDDVTLNYWIAMGRGEFEQALDYAKNLGDDQLTLLAYTDLYQATKLDTQMAGGKKQELLDEYAKAIEELTAKLNGTGDTAGKR</sequence>
<dbReference type="KEGG" id="ria:C7V51_08950"/>
<protein>
    <submittedName>
        <fullName evidence="2">Type VII secretion protein EssB</fullName>
    </submittedName>
</protein>
<dbReference type="RefSeq" id="WP_104265144.1">
    <property type="nucleotide sequence ID" value="NZ_CP028130.1"/>
</dbReference>
<feature type="transmembrane region" description="Helical" evidence="1">
    <location>
        <begin position="204"/>
        <end position="224"/>
    </location>
</feature>
<dbReference type="NCBIfam" id="TIGR03926">
    <property type="entry name" value="T7_EssB"/>
    <property type="match status" value="1"/>
</dbReference>